<dbReference type="PANTHER" id="PTHR23020">
    <property type="entry name" value="UNCHARACTERIZED NUCLEAR HORMONE RECEPTOR-RELATED"/>
    <property type="match status" value="1"/>
</dbReference>
<dbReference type="InterPro" id="IPR052961">
    <property type="entry name" value="Oxido-Kinase-like_Enzymes"/>
</dbReference>
<organism evidence="1 2">
    <name type="scientific">Panagrolaimus davidi</name>
    <dbReference type="NCBI Taxonomy" id="227884"/>
    <lineage>
        <taxon>Eukaryota</taxon>
        <taxon>Metazoa</taxon>
        <taxon>Ecdysozoa</taxon>
        <taxon>Nematoda</taxon>
        <taxon>Chromadorea</taxon>
        <taxon>Rhabditida</taxon>
        <taxon>Tylenchina</taxon>
        <taxon>Panagrolaimomorpha</taxon>
        <taxon>Panagrolaimoidea</taxon>
        <taxon>Panagrolaimidae</taxon>
        <taxon>Panagrolaimus</taxon>
    </lineage>
</organism>
<proteinExistence type="predicted"/>
<accession>A0A914P0T0</accession>
<sequence>MSDIFDPSKKLADCSFTAGWLLKSLQENDKIYQKLHGKNIVKYITAKNVSDGKGFLSYVLRCTVNFCDTSDIYTTILKVPVMDLFPEGDNEKLKLSFIDCHHSECDFYNKLAPILDIPVPKAHKTVEWILNKQEGCVHMEDLTLRGKCLLFYENINLTQVKCMIQYLAHMHKNVLCADPKTWKGEYLKRSKGLFDALDMFNASVDGFLDKCKHKGKQF</sequence>
<evidence type="ECO:0000313" key="1">
    <source>
        <dbReference type="Proteomes" id="UP000887578"/>
    </source>
</evidence>
<dbReference type="InterPro" id="IPR011009">
    <property type="entry name" value="Kinase-like_dom_sf"/>
</dbReference>
<dbReference type="Proteomes" id="UP000887578">
    <property type="component" value="Unplaced"/>
</dbReference>
<keyword evidence="1" id="KW-1185">Reference proteome</keyword>
<protein>
    <submittedName>
        <fullName evidence="2">Uncharacterized protein</fullName>
    </submittedName>
</protein>
<reference evidence="2" key="1">
    <citation type="submission" date="2022-11" db="UniProtKB">
        <authorList>
            <consortium name="WormBaseParasite"/>
        </authorList>
    </citation>
    <scope>IDENTIFICATION</scope>
</reference>
<dbReference type="PANTHER" id="PTHR23020:SF22">
    <property type="entry name" value="CHK KINASE-LIKE DOMAIN-CONTAINING PROTEIN"/>
    <property type="match status" value="1"/>
</dbReference>
<dbReference type="SUPFAM" id="SSF56112">
    <property type="entry name" value="Protein kinase-like (PK-like)"/>
    <property type="match status" value="1"/>
</dbReference>
<dbReference type="WBParaSite" id="PDA_v2.g10791.t1">
    <property type="protein sequence ID" value="PDA_v2.g10791.t1"/>
    <property type="gene ID" value="PDA_v2.g10791"/>
</dbReference>
<dbReference type="AlphaFoldDB" id="A0A914P0T0"/>
<name>A0A914P0T0_9BILA</name>
<evidence type="ECO:0000313" key="2">
    <source>
        <dbReference type="WBParaSite" id="PDA_v2.g10791.t1"/>
    </source>
</evidence>